<dbReference type="EMBL" id="CAIX01001258">
    <property type="protein sequence ID" value="CCI50811.1"/>
    <property type="molecule type" value="Genomic_DNA"/>
</dbReference>
<feature type="non-terminal residue" evidence="1">
    <location>
        <position position="1"/>
    </location>
</feature>
<keyword evidence="2" id="KW-1185">Reference proteome</keyword>
<accession>A0A024GVF0</accession>
<comment type="caution">
    <text evidence="1">The sequence shown here is derived from an EMBL/GenBank/DDBJ whole genome shotgun (WGS) entry which is preliminary data.</text>
</comment>
<proteinExistence type="predicted"/>
<name>A0A024GVF0_9STRA</name>
<reference evidence="1 2" key="1">
    <citation type="submission" date="2012-05" db="EMBL/GenBank/DDBJ databases">
        <title>Recombination and specialization in a pathogen metapopulation.</title>
        <authorList>
            <person name="Gardiner A."/>
            <person name="Kemen E."/>
            <person name="Schultz-Larsen T."/>
            <person name="MacLean D."/>
            <person name="Van Oosterhout C."/>
            <person name="Jones J.D.G."/>
        </authorList>
    </citation>
    <scope>NUCLEOTIDE SEQUENCE [LARGE SCALE GENOMIC DNA]</scope>
    <source>
        <strain evidence="1 2">Ac Nc2</strain>
    </source>
</reference>
<evidence type="ECO:0000313" key="2">
    <source>
        <dbReference type="Proteomes" id="UP000053237"/>
    </source>
</evidence>
<dbReference type="Proteomes" id="UP000053237">
    <property type="component" value="Unassembled WGS sequence"/>
</dbReference>
<gene>
    <name evidence="1" type="ORF">BN9_131430</name>
</gene>
<organism evidence="1 2">
    <name type="scientific">Albugo candida</name>
    <dbReference type="NCBI Taxonomy" id="65357"/>
    <lineage>
        <taxon>Eukaryota</taxon>
        <taxon>Sar</taxon>
        <taxon>Stramenopiles</taxon>
        <taxon>Oomycota</taxon>
        <taxon>Peronosporomycetes</taxon>
        <taxon>Albuginales</taxon>
        <taxon>Albuginaceae</taxon>
        <taxon>Albugo</taxon>
    </lineage>
</organism>
<evidence type="ECO:0000313" key="1">
    <source>
        <dbReference type="EMBL" id="CCI50811.1"/>
    </source>
</evidence>
<sequence>PSIFRLAISNSDNSSTFRIYITFSAHVRYYRRQCYDQDERIRLAKLLYQLATIGSVGGFSKSRRSLPRPHYHFSRKIVGDISYVKRREKMFEFRKAKLIPAASMKDSGLDNSHRQDNLCPPVLSPQLKYKCLLTQAEIPECDVFFLLLLTVRHLEDCNNQSVNQSTKLR</sequence>
<dbReference type="InParanoid" id="A0A024GVF0"/>
<dbReference type="AlphaFoldDB" id="A0A024GVF0"/>
<protein>
    <submittedName>
        <fullName evidence="1">Uncharacterized protein</fullName>
    </submittedName>
</protein>